<reference evidence="2 3" key="1">
    <citation type="submission" date="2024-05" db="EMBL/GenBank/DDBJ databases">
        <authorList>
            <person name="Duchaud E."/>
        </authorList>
    </citation>
    <scope>NUCLEOTIDE SEQUENCE [LARGE SCALE GENOMIC DNA]</scope>
    <source>
        <strain evidence="2">Ena-SAMPLE-TAB-13-05-2024-13:56:06:370-140308</strain>
    </source>
</reference>
<dbReference type="EMBL" id="CAXJIO010000017">
    <property type="protein sequence ID" value="CAL2104554.1"/>
    <property type="molecule type" value="Genomic_DNA"/>
</dbReference>
<organism evidence="2 3">
    <name type="scientific">Tenacibaculum polynesiense</name>
    <dbReference type="NCBI Taxonomy" id="3137857"/>
    <lineage>
        <taxon>Bacteria</taxon>
        <taxon>Pseudomonadati</taxon>
        <taxon>Bacteroidota</taxon>
        <taxon>Flavobacteriia</taxon>
        <taxon>Flavobacteriales</taxon>
        <taxon>Flavobacteriaceae</taxon>
        <taxon>Tenacibaculum</taxon>
    </lineage>
</organism>
<dbReference type="RefSeq" id="WP_348718839.1">
    <property type="nucleotide sequence ID" value="NZ_CAXJIO010000017.1"/>
</dbReference>
<name>A0ABM9PG33_9FLAO</name>
<dbReference type="Pfam" id="PF14302">
    <property type="entry name" value="DUF4377"/>
    <property type="match status" value="1"/>
</dbReference>
<dbReference type="InterPro" id="IPR025485">
    <property type="entry name" value="DUF4377"/>
</dbReference>
<dbReference type="CDD" id="cd03524">
    <property type="entry name" value="RPA2_OBF_family"/>
    <property type="match status" value="1"/>
</dbReference>
<dbReference type="PROSITE" id="PS51257">
    <property type="entry name" value="PROKAR_LIPOPROTEIN"/>
    <property type="match status" value="1"/>
</dbReference>
<dbReference type="Proteomes" id="UP001497527">
    <property type="component" value="Unassembled WGS sequence"/>
</dbReference>
<protein>
    <recommendedName>
        <fullName evidence="1">DUF4377 domain-containing protein</fullName>
    </recommendedName>
</protein>
<feature type="domain" description="DUF4377" evidence="1">
    <location>
        <begin position="44"/>
        <end position="119"/>
    </location>
</feature>
<proteinExistence type="predicted"/>
<evidence type="ECO:0000259" key="1">
    <source>
        <dbReference type="Pfam" id="PF14302"/>
    </source>
</evidence>
<evidence type="ECO:0000313" key="2">
    <source>
        <dbReference type="EMBL" id="CAL2104554.1"/>
    </source>
</evidence>
<evidence type="ECO:0000313" key="3">
    <source>
        <dbReference type="Proteomes" id="UP001497527"/>
    </source>
</evidence>
<accession>A0ABM9PG33</accession>
<comment type="caution">
    <text evidence="2">The sequence shown here is derived from an EMBL/GenBank/DDBJ whole genome shotgun (WGS) entry which is preliminary data.</text>
</comment>
<keyword evidence="3" id="KW-1185">Reference proteome</keyword>
<gene>
    <name evidence="2" type="ORF">T190423A01A_80091</name>
</gene>
<sequence>MRKIVLGLMIVLAACNTAQNKKDASQPSQDNLNIENKEVIVLKVNAQEVDCYGAHGKQKCLQIKELGVDSTWKNQYEGIEGFNYSSGFVYNLQVEKIALKEAPQDASSIFYKLIEVLKKEKPITDEELAKFPILEVTEIRNGKDGYTAILKDDKEGLYTCTISIPNLEDNYVQLKVGDKVRIAGEYAESYPVQIFAKRILKEE</sequence>